<dbReference type="PANTHER" id="PTHR31674:SF21">
    <property type="entry name" value="B3 DOMAIN-CONTAINING PROTEIN REM15 ISOFORM X1"/>
    <property type="match status" value="1"/>
</dbReference>
<evidence type="ECO:0000256" key="4">
    <source>
        <dbReference type="ARBA" id="ARBA00023163"/>
    </source>
</evidence>
<dbReference type="PANTHER" id="PTHR31674">
    <property type="entry name" value="B3 DOMAIN-CONTAINING PROTEIN REM-LIKE 3-RELATED"/>
    <property type="match status" value="1"/>
</dbReference>
<dbReference type="InterPro" id="IPR015300">
    <property type="entry name" value="DNA-bd_pseudobarrel_sf"/>
</dbReference>
<protein>
    <submittedName>
        <fullName evidence="8">B3 domain-containing protein Os03g0212300-like</fullName>
    </submittedName>
</protein>
<evidence type="ECO:0000313" key="7">
    <source>
        <dbReference type="Proteomes" id="UP001652660"/>
    </source>
</evidence>
<evidence type="ECO:0000256" key="2">
    <source>
        <dbReference type="ARBA" id="ARBA00023015"/>
    </source>
</evidence>
<dbReference type="RefSeq" id="XP_071900932.1">
    <property type="nucleotide sequence ID" value="XM_072044831.1"/>
</dbReference>
<evidence type="ECO:0000256" key="1">
    <source>
        <dbReference type="ARBA" id="ARBA00004123"/>
    </source>
</evidence>
<keyword evidence="2" id="KW-0805">Transcription regulation</keyword>
<comment type="subcellular location">
    <subcellularLocation>
        <location evidence="1">Nucleus</location>
    </subcellularLocation>
</comment>
<evidence type="ECO:0000256" key="3">
    <source>
        <dbReference type="ARBA" id="ARBA00023125"/>
    </source>
</evidence>
<evidence type="ECO:0000259" key="6">
    <source>
        <dbReference type="PROSITE" id="PS50863"/>
    </source>
</evidence>
<evidence type="ECO:0000256" key="5">
    <source>
        <dbReference type="ARBA" id="ARBA00023242"/>
    </source>
</evidence>
<dbReference type="InterPro" id="IPR003340">
    <property type="entry name" value="B3_DNA-bd"/>
</dbReference>
<gene>
    <name evidence="8" type="primary">LOC140004689</name>
</gene>
<dbReference type="Gene3D" id="2.40.330.10">
    <property type="entry name" value="DNA-binding pseudobarrel domain"/>
    <property type="match status" value="2"/>
</dbReference>
<keyword evidence="3" id="KW-0238">DNA-binding</keyword>
<feature type="domain" description="TF-B3" evidence="6">
    <location>
        <begin position="119"/>
        <end position="213"/>
    </location>
</feature>
<proteinExistence type="predicted"/>
<name>A0ABM4U0W9_COFAR</name>
<keyword evidence="5" id="KW-0539">Nucleus</keyword>
<feature type="domain" description="TF-B3" evidence="6">
    <location>
        <begin position="266"/>
        <end position="374"/>
    </location>
</feature>
<dbReference type="Pfam" id="PF02362">
    <property type="entry name" value="B3"/>
    <property type="match status" value="2"/>
</dbReference>
<keyword evidence="7" id="KW-1185">Reference proteome</keyword>
<dbReference type="Proteomes" id="UP001652660">
    <property type="component" value="Chromosome 4c"/>
</dbReference>
<dbReference type="PROSITE" id="PS50863">
    <property type="entry name" value="B3"/>
    <property type="match status" value="2"/>
</dbReference>
<organism evidence="7 8">
    <name type="scientific">Coffea arabica</name>
    <name type="common">Arabian coffee</name>
    <dbReference type="NCBI Taxonomy" id="13443"/>
    <lineage>
        <taxon>Eukaryota</taxon>
        <taxon>Viridiplantae</taxon>
        <taxon>Streptophyta</taxon>
        <taxon>Embryophyta</taxon>
        <taxon>Tracheophyta</taxon>
        <taxon>Spermatophyta</taxon>
        <taxon>Magnoliopsida</taxon>
        <taxon>eudicotyledons</taxon>
        <taxon>Gunneridae</taxon>
        <taxon>Pentapetalae</taxon>
        <taxon>asterids</taxon>
        <taxon>lamiids</taxon>
        <taxon>Gentianales</taxon>
        <taxon>Rubiaceae</taxon>
        <taxon>Ixoroideae</taxon>
        <taxon>Gardenieae complex</taxon>
        <taxon>Bertiereae - Coffeeae clade</taxon>
        <taxon>Coffeeae</taxon>
        <taxon>Coffea</taxon>
    </lineage>
</organism>
<dbReference type="SUPFAM" id="SSF101936">
    <property type="entry name" value="DNA-binding pseudobarrel domain"/>
    <property type="match status" value="2"/>
</dbReference>
<sequence>MERQLPTAEYGAGIKAFVYGKLRSGQNAKVLMEVFPRAFFFPCGDLAGPKGRFFLPSRSKKDTTVQEKDARKGGGIAITGLTLQDPSIECRGRDHTGVSGRKMRSGCATNNQQGESRVVSRFFKFIAPDFEAELRLPPRFCRKLSEKIPEQAFLGSRKGFWEVTIGKRSDGLLTLGGKGWKSFIHDHELKFGDFMVFEHTGGMVFKTYVFDPSACEKDYSSAGSENLTTNKVPCAQPRTLPNVAGIKDAEEEAEEAVGAYYPDNPHFRITINRRNLRCNILTIPSEFVNSKYLNQKTSVTLRNASGGEWQVKLTAYRTGYKAAYTQVVMAKGWGGFHMSNQLKIGDVCLFELDRSTTLGSPSNAVMNVRVLSNNIPSTS</sequence>
<dbReference type="GeneID" id="140004689"/>
<evidence type="ECO:0000313" key="8">
    <source>
        <dbReference type="RefSeq" id="XP_071900932.1"/>
    </source>
</evidence>
<accession>A0ABM4U0W9</accession>
<dbReference type="SMART" id="SM01019">
    <property type="entry name" value="B3"/>
    <property type="match status" value="2"/>
</dbReference>
<dbReference type="InterPro" id="IPR039218">
    <property type="entry name" value="REM_fam"/>
</dbReference>
<keyword evidence="4" id="KW-0804">Transcription</keyword>
<dbReference type="CDD" id="cd10017">
    <property type="entry name" value="B3_DNA"/>
    <property type="match status" value="2"/>
</dbReference>
<reference evidence="8" key="1">
    <citation type="submission" date="2025-08" db="UniProtKB">
        <authorList>
            <consortium name="RefSeq"/>
        </authorList>
    </citation>
    <scope>IDENTIFICATION</scope>
    <source>
        <tissue evidence="8">Leaves</tissue>
    </source>
</reference>